<reference evidence="2 3" key="1">
    <citation type="submission" date="2019-04" db="EMBL/GenBank/DDBJ databases">
        <title>Draft genome sequences of Streptomyces avermitilis ATCC 31267.</title>
        <authorList>
            <person name="Komaki H."/>
            <person name="Tamura T."/>
            <person name="Hosoyama A."/>
        </authorList>
    </citation>
    <scope>NUCLEOTIDE SEQUENCE [LARGE SCALE GENOMIC DNA]</scope>
    <source>
        <strain evidence="2 3">ATCC 31267</strain>
    </source>
</reference>
<comment type="caution">
    <text evidence="2">The sequence shown here is derived from an EMBL/GenBank/DDBJ whole genome shotgun (WGS) entry which is preliminary data.</text>
</comment>
<feature type="compositionally biased region" description="Pro residues" evidence="1">
    <location>
        <begin position="9"/>
        <end position="24"/>
    </location>
</feature>
<evidence type="ECO:0000313" key="3">
    <source>
        <dbReference type="Proteomes" id="UP000299211"/>
    </source>
</evidence>
<dbReference type="Proteomes" id="UP000299211">
    <property type="component" value="Unassembled WGS sequence"/>
</dbReference>
<proteinExistence type="predicted"/>
<name>A0A4D4MNM2_STRAX</name>
<dbReference type="AlphaFoldDB" id="A0A4D4MNM2"/>
<organism evidence="2 3">
    <name type="scientific">Streptomyces avermitilis</name>
    <dbReference type="NCBI Taxonomy" id="33903"/>
    <lineage>
        <taxon>Bacteria</taxon>
        <taxon>Bacillati</taxon>
        <taxon>Actinomycetota</taxon>
        <taxon>Actinomycetes</taxon>
        <taxon>Kitasatosporales</taxon>
        <taxon>Streptomycetaceae</taxon>
        <taxon>Streptomyces</taxon>
    </lineage>
</organism>
<dbReference type="EMBL" id="BJHY01000001">
    <property type="protein sequence ID" value="GDY73314.1"/>
    <property type="molecule type" value="Genomic_DNA"/>
</dbReference>
<protein>
    <submittedName>
        <fullName evidence="2">Uncharacterized protein</fullName>
    </submittedName>
</protein>
<evidence type="ECO:0000256" key="1">
    <source>
        <dbReference type="SAM" id="MobiDB-lite"/>
    </source>
</evidence>
<feature type="region of interest" description="Disordered" evidence="1">
    <location>
        <begin position="1"/>
        <end position="83"/>
    </location>
</feature>
<accession>A0A4D4MNM2</accession>
<sequence>MTGLGPVEPDFPPAPTPLTPPPTTPSGANSPACRTVGPHRPSTTAGPSRRSPPPWRRPPPPPRRADLPALATRTTPSPPLTVKAGRPRRLAARISVPDCRALPHGVNIPRLDLILRTPQAQQPYSFLVGGNRPRTLSRLPHTACPPQGSNTV</sequence>
<evidence type="ECO:0000313" key="2">
    <source>
        <dbReference type="EMBL" id="GDY73314.1"/>
    </source>
</evidence>
<gene>
    <name evidence="2" type="ORF">SAV31267_027990</name>
</gene>
<feature type="compositionally biased region" description="Pro residues" evidence="1">
    <location>
        <begin position="50"/>
        <end position="62"/>
    </location>
</feature>